<evidence type="ECO:0000313" key="2">
    <source>
        <dbReference type="Proteomes" id="UP000316759"/>
    </source>
</evidence>
<name>A0A504XSI8_FASGI</name>
<reference evidence="1 2" key="1">
    <citation type="submission" date="2019-04" db="EMBL/GenBank/DDBJ databases">
        <title>Annotation for the trematode Fasciola gigantica.</title>
        <authorList>
            <person name="Choi Y.-J."/>
        </authorList>
    </citation>
    <scope>NUCLEOTIDE SEQUENCE [LARGE SCALE GENOMIC DNA]</scope>
    <source>
        <strain evidence="1">Uganda_cow_1</strain>
    </source>
</reference>
<dbReference type="Proteomes" id="UP000316759">
    <property type="component" value="Unassembled WGS sequence"/>
</dbReference>
<keyword evidence="2" id="KW-1185">Reference proteome</keyword>
<evidence type="ECO:0000313" key="1">
    <source>
        <dbReference type="EMBL" id="TPP50549.1"/>
    </source>
</evidence>
<dbReference type="OrthoDB" id="6284596at2759"/>
<comment type="caution">
    <text evidence="1">The sequence shown here is derived from an EMBL/GenBank/DDBJ whole genome shotgun (WGS) entry which is preliminary data.</text>
</comment>
<proteinExistence type="predicted"/>
<sequence length="190" mass="21886">MQSRLAEIAPKKQREGIKLLFRCLVLYPEESLSTFFYCYGRRNGKLSQWMGDADTRHSYGVRRRITVIAGRLDGKCPVCYEDHDLESWSKFLSISFKVILEVTRDAARCFKRLNPGHRAVACHTVSRCLELNCYGRHHTLVHVLRLPSTPAKANIASVNREVPHTFKGFVMVRLLRPRGSEETYAFLNND</sequence>
<accession>A0A504XSI8</accession>
<dbReference type="EMBL" id="SUNJ01015593">
    <property type="protein sequence ID" value="TPP50549.1"/>
    <property type="molecule type" value="Genomic_DNA"/>
</dbReference>
<dbReference type="AlphaFoldDB" id="A0A504XSI8"/>
<protein>
    <submittedName>
        <fullName evidence="1">Uncharacterized protein</fullName>
    </submittedName>
</protein>
<organism evidence="1 2">
    <name type="scientific">Fasciola gigantica</name>
    <name type="common">Giant liver fluke</name>
    <dbReference type="NCBI Taxonomy" id="46835"/>
    <lineage>
        <taxon>Eukaryota</taxon>
        <taxon>Metazoa</taxon>
        <taxon>Spiralia</taxon>
        <taxon>Lophotrochozoa</taxon>
        <taxon>Platyhelminthes</taxon>
        <taxon>Trematoda</taxon>
        <taxon>Digenea</taxon>
        <taxon>Plagiorchiida</taxon>
        <taxon>Echinostomata</taxon>
        <taxon>Echinostomatoidea</taxon>
        <taxon>Fasciolidae</taxon>
        <taxon>Fasciola</taxon>
    </lineage>
</organism>
<gene>
    <name evidence="1" type="ORF">FGIG_00038</name>
</gene>